<feature type="compositionally biased region" description="Low complexity" evidence="1">
    <location>
        <begin position="22"/>
        <end position="40"/>
    </location>
</feature>
<keyword evidence="3" id="KW-1185">Reference proteome</keyword>
<gene>
    <name evidence="2" type="ORF">M8C21_001628</name>
</gene>
<comment type="caution">
    <text evidence="2">The sequence shown here is derived from an EMBL/GenBank/DDBJ whole genome shotgun (WGS) entry which is preliminary data.</text>
</comment>
<dbReference type="EMBL" id="JAMZMK010008065">
    <property type="protein sequence ID" value="KAI7742169.1"/>
    <property type="molecule type" value="Genomic_DNA"/>
</dbReference>
<dbReference type="Proteomes" id="UP001206925">
    <property type="component" value="Unassembled WGS sequence"/>
</dbReference>
<dbReference type="AlphaFoldDB" id="A0AAD5CIE5"/>
<reference evidence="2" key="1">
    <citation type="submission" date="2022-06" db="EMBL/GenBank/DDBJ databases">
        <title>Uncovering the hologenomic basis of an extraordinary plant invasion.</title>
        <authorList>
            <person name="Bieker V.C."/>
            <person name="Martin M.D."/>
            <person name="Gilbert T."/>
            <person name="Hodgins K."/>
            <person name="Battlay P."/>
            <person name="Petersen B."/>
            <person name="Wilson J."/>
        </authorList>
    </citation>
    <scope>NUCLEOTIDE SEQUENCE</scope>
    <source>
        <strain evidence="2">AA19_3_7</strain>
        <tissue evidence="2">Leaf</tissue>
    </source>
</reference>
<name>A0AAD5CIE5_AMBAR</name>
<protein>
    <submittedName>
        <fullName evidence="2">Uncharacterized protein</fullName>
    </submittedName>
</protein>
<evidence type="ECO:0000313" key="2">
    <source>
        <dbReference type="EMBL" id="KAI7742169.1"/>
    </source>
</evidence>
<organism evidence="2 3">
    <name type="scientific">Ambrosia artemisiifolia</name>
    <name type="common">Common ragweed</name>
    <dbReference type="NCBI Taxonomy" id="4212"/>
    <lineage>
        <taxon>Eukaryota</taxon>
        <taxon>Viridiplantae</taxon>
        <taxon>Streptophyta</taxon>
        <taxon>Embryophyta</taxon>
        <taxon>Tracheophyta</taxon>
        <taxon>Spermatophyta</taxon>
        <taxon>Magnoliopsida</taxon>
        <taxon>eudicotyledons</taxon>
        <taxon>Gunneridae</taxon>
        <taxon>Pentapetalae</taxon>
        <taxon>asterids</taxon>
        <taxon>campanulids</taxon>
        <taxon>Asterales</taxon>
        <taxon>Asteraceae</taxon>
        <taxon>Asteroideae</taxon>
        <taxon>Heliantheae alliance</taxon>
        <taxon>Heliantheae</taxon>
        <taxon>Ambrosia</taxon>
    </lineage>
</organism>
<feature type="region of interest" description="Disordered" evidence="1">
    <location>
        <begin position="22"/>
        <end position="44"/>
    </location>
</feature>
<accession>A0AAD5CIE5</accession>
<proteinExistence type="predicted"/>
<sequence length="95" mass="10771">MASRCNRLMNKASISSIKSAFMSAPKSPSSSPKFPLPSRSTASPVPRFSVSRHMIFQCMREMNWDLQDLSSYHSWVYPFQGDLLAESLDQDTLPR</sequence>
<evidence type="ECO:0000256" key="1">
    <source>
        <dbReference type="SAM" id="MobiDB-lite"/>
    </source>
</evidence>
<evidence type="ECO:0000313" key="3">
    <source>
        <dbReference type="Proteomes" id="UP001206925"/>
    </source>
</evidence>